<dbReference type="Proteomes" id="UP000266183">
    <property type="component" value="Chromosome"/>
</dbReference>
<dbReference type="EMBL" id="CP032382">
    <property type="protein sequence ID" value="AYB35657.1"/>
    <property type="molecule type" value="Genomic_DNA"/>
</dbReference>
<keyword evidence="2" id="KW-1185">Reference proteome</keyword>
<reference evidence="2" key="1">
    <citation type="submission" date="2018-09" db="EMBL/GenBank/DDBJ databases">
        <title>Chryseolinea sp. KIS68-18 isolated from soil.</title>
        <authorList>
            <person name="Weon H.-Y."/>
            <person name="Kwon S.-W."/>
            <person name="Lee S.A."/>
        </authorList>
    </citation>
    <scope>NUCLEOTIDE SEQUENCE [LARGE SCALE GENOMIC DNA]</scope>
    <source>
        <strain evidence="2">KIS68-18</strain>
    </source>
</reference>
<dbReference type="KEGG" id="chk:D4L85_22250"/>
<evidence type="ECO:0000313" key="2">
    <source>
        <dbReference type="Proteomes" id="UP000266183"/>
    </source>
</evidence>
<dbReference type="InterPro" id="IPR042557">
    <property type="entry name" value="SCO4226"/>
</dbReference>
<protein>
    <submittedName>
        <fullName evidence="1">DUF4242 domain-containing protein</fullName>
    </submittedName>
</protein>
<organism evidence="1 2">
    <name type="scientific">Chryseolinea soli</name>
    <dbReference type="NCBI Taxonomy" id="2321403"/>
    <lineage>
        <taxon>Bacteria</taxon>
        <taxon>Pseudomonadati</taxon>
        <taxon>Bacteroidota</taxon>
        <taxon>Cytophagia</taxon>
        <taxon>Cytophagales</taxon>
        <taxon>Fulvivirgaceae</taxon>
        <taxon>Chryseolinea</taxon>
    </lineage>
</organism>
<proteinExistence type="predicted"/>
<dbReference type="AlphaFoldDB" id="A0A385SZT6"/>
<dbReference type="InterPro" id="IPR025336">
    <property type="entry name" value="SCO4226-like"/>
</dbReference>
<accession>A0A385SZT6</accession>
<name>A0A385SZT6_9BACT</name>
<gene>
    <name evidence="1" type="ORF">D4L85_22250</name>
</gene>
<dbReference type="Gene3D" id="3.30.70.3090">
    <property type="entry name" value="ORF SCO4226, nickel-binding ferredoxin-like monomer"/>
    <property type="match status" value="1"/>
</dbReference>
<dbReference type="Pfam" id="PF14026">
    <property type="entry name" value="SCO4226-like"/>
    <property type="match status" value="1"/>
</dbReference>
<evidence type="ECO:0000313" key="1">
    <source>
        <dbReference type="EMBL" id="AYB35657.1"/>
    </source>
</evidence>
<sequence length="80" mass="8688">MDIHQLGAGNVTAEAVAAAHAKDLATQGKYDVNFINYWVDEQTGTVMCLSEAKDEQAVINTHKEAHGLIPNEVRPVKQGK</sequence>